<sequence length="343" mass="35593">MKIIENPWRGQGLVDGVLAEIPGPSVEAAAPLRLLAQCPAHGETPLEQREAFGTTVFVKDERGRMGLGSFKALGAAYVIAHEAAATGADDMAMALAERTYVTASAGNHGMSVAAGSKVFGAKAVVYIAETVPESFAARLCDMGAEVVRAGVDYESSMKAAEQAAADNGWTLLSDSSWPGYVDLPWRLMEGYLVMAEEAVRQMPEVPTHIFLQAGVGGLAGACAAYFRAVWSAAPRIVVVEPEAAPALQASIEAGRPVATEGPVSAMGRLDCKEPSLIALRGLSRDADDFATLTEDEAAAVLPELTLMGLESTESGAAGLAAARLMGLGATARVLCILSEQADG</sequence>
<dbReference type="AlphaFoldDB" id="A0A0T5NTN7"/>
<keyword evidence="4" id="KW-0456">Lyase</keyword>
<dbReference type="PANTHER" id="PTHR42937">
    <property type="match status" value="1"/>
</dbReference>
<evidence type="ECO:0000259" key="3">
    <source>
        <dbReference type="Pfam" id="PF00291"/>
    </source>
</evidence>
<comment type="cofactor">
    <cofactor evidence="1">
        <name>pyridoxal 5'-phosphate</name>
        <dbReference type="ChEBI" id="CHEBI:597326"/>
    </cofactor>
</comment>
<organism evidence="4 5">
    <name type="scientific">Roseovarius atlanticus</name>
    <dbReference type="NCBI Taxonomy" id="1641875"/>
    <lineage>
        <taxon>Bacteria</taxon>
        <taxon>Pseudomonadati</taxon>
        <taxon>Pseudomonadota</taxon>
        <taxon>Alphaproteobacteria</taxon>
        <taxon>Rhodobacterales</taxon>
        <taxon>Roseobacteraceae</taxon>
        <taxon>Roseovarius</taxon>
    </lineage>
</organism>
<dbReference type="RefSeq" id="WP_057793901.1">
    <property type="nucleotide sequence ID" value="NZ_LAXJ01000012.1"/>
</dbReference>
<dbReference type="SUPFAM" id="SSF53686">
    <property type="entry name" value="Tryptophan synthase beta subunit-like PLP-dependent enzymes"/>
    <property type="match status" value="1"/>
</dbReference>
<keyword evidence="5" id="KW-1185">Reference proteome</keyword>
<protein>
    <submittedName>
        <fullName evidence="4">Diaminopropionate ammonia-lyase</fullName>
    </submittedName>
</protein>
<dbReference type="GO" id="GO:0016829">
    <property type="term" value="F:lyase activity"/>
    <property type="evidence" value="ECO:0007669"/>
    <property type="project" value="UniProtKB-KW"/>
</dbReference>
<keyword evidence="2" id="KW-0663">Pyridoxal phosphate</keyword>
<reference evidence="4 5" key="1">
    <citation type="submission" date="2015-04" db="EMBL/GenBank/DDBJ databases">
        <title>The draft genome sequence of Roseovarius sp.R12b.</title>
        <authorList>
            <person name="Li G."/>
            <person name="Lai Q."/>
            <person name="Shao Z."/>
            <person name="Yan P."/>
        </authorList>
    </citation>
    <scope>NUCLEOTIDE SEQUENCE [LARGE SCALE GENOMIC DNA]</scope>
    <source>
        <strain evidence="4 5">R12B</strain>
    </source>
</reference>
<feature type="domain" description="Tryptophan synthase beta chain-like PALP" evidence="3">
    <location>
        <begin position="40"/>
        <end position="338"/>
    </location>
</feature>
<evidence type="ECO:0000313" key="4">
    <source>
        <dbReference type="EMBL" id="KRS12110.1"/>
    </source>
</evidence>
<dbReference type="EMBL" id="LAXJ01000012">
    <property type="protein sequence ID" value="KRS12110.1"/>
    <property type="molecule type" value="Genomic_DNA"/>
</dbReference>
<evidence type="ECO:0000256" key="1">
    <source>
        <dbReference type="ARBA" id="ARBA00001933"/>
    </source>
</evidence>
<evidence type="ECO:0000313" key="5">
    <source>
        <dbReference type="Proteomes" id="UP000051295"/>
    </source>
</evidence>
<dbReference type="PANTHER" id="PTHR42937:SF1">
    <property type="entry name" value="DIAMINOPROPIONATE AMMONIA-LYASE"/>
    <property type="match status" value="1"/>
</dbReference>
<dbReference type="InterPro" id="IPR001926">
    <property type="entry name" value="TrpB-like_PALP"/>
</dbReference>
<name>A0A0T5NTN7_9RHOB</name>
<evidence type="ECO:0000256" key="2">
    <source>
        <dbReference type="ARBA" id="ARBA00022898"/>
    </source>
</evidence>
<gene>
    <name evidence="4" type="ORF">XM53_12750</name>
</gene>
<accession>A0A0T5NTN7</accession>
<dbReference type="Gene3D" id="3.40.50.1100">
    <property type="match status" value="2"/>
</dbReference>
<dbReference type="OrthoDB" id="34584at2"/>
<dbReference type="Pfam" id="PF00291">
    <property type="entry name" value="PALP"/>
    <property type="match status" value="1"/>
</dbReference>
<comment type="caution">
    <text evidence="4">The sequence shown here is derived from an EMBL/GenBank/DDBJ whole genome shotgun (WGS) entry which is preliminary data.</text>
</comment>
<proteinExistence type="predicted"/>
<dbReference type="Proteomes" id="UP000051295">
    <property type="component" value="Unassembled WGS sequence"/>
</dbReference>
<dbReference type="InterPro" id="IPR036052">
    <property type="entry name" value="TrpB-like_PALP_sf"/>
</dbReference>
<dbReference type="PATRIC" id="fig|1641875.4.peg.344"/>
<dbReference type="STRING" id="1641875.XM53_12750"/>